<sequence length="604" mass="69068">LLPGNRAAPALVYILRSLASYYYSSTPHLAPRPRTVSNSRLIAIIFLFFHQPTNKNSQSQSPLIMPPRASKGSRLTYITVESTRFIVHANALTHYCLTWRSLDSPMRATTACIFRGFYYWVYTGLLPPEQITRSYPHPPSWTHGTEDFPVGCSMAIALYHFGWRLGVLDLINDAMHFLFKEYTTMDRAPSTERVLHMFENPEGWELYSFCADVHWRLGRLLKFSWVDVDMDRYPERCLRMVLARCNWSRGQVDVDLGLRLEDYLLLPSPQERTVEISCVFEVERAHHGSNPYPSLSPSSYIRPSIHTFNRHGPKSRSNRPNIAQQHASFSSGGWSSSGQNGQQSNGSQYMIQGPLSAGPGTPDTAFFYHTDDERRKRDMRRELPFHLTSKQLIEIADRIEDNIKSGFSDPPAQAREIVELFERLSQILREIAIARDRNQGLSLHKYKEIALVIMSVSMACHEHTVGNWILSEKDAGQLWQMQQNAVRVVSLSETNQALSTLLAICSSYQDTERQANKSQMTPQTLHQEAWLISLAVKDQEYLPKDWFSKEEDVFLLSLSSRMRHIAETKDAGVVNRRYNRRDPVAPGLGNNTFRLRSVQGLLAV</sequence>
<dbReference type="EMBL" id="JAADJZ010000009">
    <property type="protein sequence ID" value="KAF2872457.1"/>
    <property type="molecule type" value="Genomic_DNA"/>
</dbReference>
<evidence type="ECO:0000313" key="3">
    <source>
        <dbReference type="Proteomes" id="UP000481861"/>
    </source>
</evidence>
<feature type="region of interest" description="Disordered" evidence="1">
    <location>
        <begin position="326"/>
        <end position="364"/>
    </location>
</feature>
<dbReference type="OrthoDB" id="10677572at2759"/>
<feature type="compositionally biased region" description="Low complexity" evidence="1">
    <location>
        <begin position="328"/>
        <end position="348"/>
    </location>
</feature>
<feature type="non-terminal residue" evidence="2">
    <location>
        <position position="1"/>
    </location>
</feature>
<dbReference type="Proteomes" id="UP000481861">
    <property type="component" value="Unassembled WGS sequence"/>
</dbReference>
<name>A0A7C8I786_9PLEO</name>
<proteinExistence type="predicted"/>
<dbReference type="AlphaFoldDB" id="A0A7C8I786"/>
<gene>
    <name evidence="2" type="ORF">BDV95DRAFT_661723</name>
</gene>
<comment type="caution">
    <text evidence="2">The sequence shown here is derived from an EMBL/GenBank/DDBJ whole genome shotgun (WGS) entry which is preliminary data.</text>
</comment>
<evidence type="ECO:0000256" key="1">
    <source>
        <dbReference type="SAM" id="MobiDB-lite"/>
    </source>
</evidence>
<organism evidence="2 3">
    <name type="scientific">Massariosphaeria phaeospora</name>
    <dbReference type="NCBI Taxonomy" id="100035"/>
    <lineage>
        <taxon>Eukaryota</taxon>
        <taxon>Fungi</taxon>
        <taxon>Dikarya</taxon>
        <taxon>Ascomycota</taxon>
        <taxon>Pezizomycotina</taxon>
        <taxon>Dothideomycetes</taxon>
        <taxon>Pleosporomycetidae</taxon>
        <taxon>Pleosporales</taxon>
        <taxon>Pleosporales incertae sedis</taxon>
        <taxon>Massariosphaeria</taxon>
    </lineage>
</organism>
<evidence type="ECO:0000313" key="2">
    <source>
        <dbReference type="EMBL" id="KAF2872457.1"/>
    </source>
</evidence>
<reference evidence="2 3" key="1">
    <citation type="submission" date="2020-01" db="EMBL/GenBank/DDBJ databases">
        <authorList>
            <consortium name="DOE Joint Genome Institute"/>
            <person name="Haridas S."/>
            <person name="Albert R."/>
            <person name="Binder M."/>
            <person name="Bloem J."/>
            <person name="Labutti K."/>
            <person name="Salamov A."/>
            <person name="Andreopoulos B."/>
            <person name="Baker S.E."/>
            <person name="Barry K."/>
            <person name="Bills G."/>
            <person name="Bluhm B.H."/>
            <person name="Cannon C."/>
            <person name="Castanera R."/>
            <person name="Culley D.E."/>
            <person name="Daum C."/>
            <person name="Ezra D."/>
            <person name="Gonzalez J.B."/>
            <person name="Henrissat B."/>
            <person name="Kuo A."/>
            <person name="Liang C."/>
            <person name="Lipzen A."/>
            <person name="Lutzoni F."/>
            <person name="Magnuson J."/>
            <person name="Mondo S."/>
            <person name="Nolan M."/>
            <person name="Ohm R."/>
            <person name="Pangilinan J."/>
            <person name="Park H.-J.H."/>
            <person name="Ramirez L."/>
            <person name="Alfaro M."/>
            <person name="Sun H."/>
            <person name="Tritt A."/>
            <person name="Yoshinaga Y."/>
            <person name="Zwiers L.-H.L."/>
            <person name="Turgeon B.G."/>
            <person name="Goodwin S.B."/>
            <person name="Spatafora J.W."/>
            <person name="Crous P.W."/>
            <person name="Grigoriev I.V."/>
        </authorList>
    </citation>
    <scope>NUCLEOTIDE SEQUENCE [LARGE SCALE GENOMIC DNA]</scope>
    <source>
        <strain evidence="2 3">CBS 611.86</strain>
    </source>
</reference>
<protein>
    <submittedName>
        <fullName evidence="2">Uncharacterized protein</fullName>
    </submittedName>
</protein>
<accession>A0A7C8I786</accession>
<keyword evidence="3" id="KW-1185">Reference proteome</keyword>